<dbReference type="RefSeq" id="WP_136537942.1">
    <property type="nucleotide sequence ID" value="NZ_STGU01000001.1"/>
</dbReference>
<dbReference type="GO" id="GO:0003700">
    <property type="term" value="F:DNA-binding transcription factor activity"/>
    <property type="evidence" value="ECO:0007669"/>
    <property type="project" value="TreeGrafter"/>
</dbReference>
<dbReference type="Gene3D" id="1.10.10.10">
    <property type="entry name" value="Winged helix-like DNA-binding domain superfamily/Winged helix DNA-binding domain"/>
    <property type="match status" value="1"/>
</dbReference>
<dbReference type="PROSITE" id="PS51078">
    <property type="entry name" value="ICLR_ED"/>
    <property type="match status" value="1"/>
</dbReference>
<keyword evidence="2" id="KW-0238">DNA-binding</keyword>
<evidence type="ECO:0000313" key="6">
    <source>
        <dbReference type="EMBL" id="THV38954.1"/>
    </source>
</evidence>
<evidence type="ECO:0000256" key="3">
    <source>
        <dbReference type="ARBA" id="ARBA00023163"/>
    </source>
</evidence>
<dbReference type="Proteomes" id="UP000307378">
    <property type="component" value="Unassembled WGS sequence"/>
</dbReference>
<sequence length="253" mass="27236">MAVGERDLMGGFAKGLKVLEAFGPDRQRLSITDASDISGLDRATARRCLLTLAELGYADYDGKFFSLTPKILRIGHAWLSATPLPVLLQPHLDQLSERVGHSASASILDNTEIVYIARAAQKRVMSINLMPGSRLPAYSASMGRVLLAALSDAEVDAILQASPLTANTPRTITDPRLLKEEIAKVRQQGYAVIDQELEIGLCSIAIPVRNDRGRVVAAINVGAPAAILPAADLPSQCLPAMLEMQARLRPLLH</sequence>
<evidence type="ECO:0000259" key="5">
    <source>
        <dbReference type="PROSITE" id="PS51078"/>
    </source>
</evidence>
<evidence type="ECO:0000256" key="2">
    <source>
        <dbReference type="ARBA" id="ARBA00023125"/>
    </source>
</evidence>
<dbReference type="InterPro" id="IPR050707">
    <property type="entry name" value="HTH_MetabolicPath_Reg"/>
</dbReference>
<dbReference type="InterPro" id="IPR036388">
    <property type="entry name" value="WH-like_DNA-bd_sf"/>
</dbReference>
<dbReference type="AlphaFoldDB" id="A0A4S8QEF7"/>
<dbReference type="InterPro" id="IPR014757">
    <property type="entry name" value="Tscrpt_reg_IclR_C"/>
</dbReference>
<dbReference type="Pfam" id="PF01614">
    <property type="entry name" value="IclR_C"/>
    <property type="match status" value="1"/>
</dbReference>
<dbReference type="Gene3D" id="3.30.450.40">
    <property type="match status" value="1"/>
</dbReference>
<dbReference type="GO" id="GO:0046278">
    <property type="term" value="P:3,4-dihydroxybenzoate metabolic process"/>
    <property type="evidence" value="ECO:0007669"/>
    <property type="project" value="InterPro"/>
</dbReference>
<dbReference type="SUPFAM" id="SSF46785">
    <property type="entry name" value="Winged helix' DNA-binding domain"/>
    <property type="match status" value="1"/>
</dbReference>
<dbReference type="Pfam" id="PF09339">
    <property type="entry name" value="HTH_IclR"/>
    <property type="match status" value="1"/>
</dbReference>
<dbReference type="GO" id="GO:0045893">
    <property type="term" value="P:positive regulation of DNA-templated transcription"/>
    <property type="evidence" value="ECO:0007669"/>
    <property type="project" value="InterPro"/>
</dbReference>
<dbReference type="PANTHER" id="PTHR30136:SF34">
    <property type="entry name" value="TRANSCRIPTIONAL REGULATOR"/>
    <property type="match status" value="1"/>
</dbReference>
<feature type="domain" description="HTH iclR-type" evidence="4">
    <location>
        <begin position="9"/>
        <end position="69"/>
    </location>
</feature>
<proteinExistence type="predicted"/>
<dbReference type="EMBL" id="STGU01000001">
    <property type="protein sequence ID" value="THV38954.1"/>
    <property type="molecule type" value="Genomic_DNA"/>
</dbReference>
<organism evidence="6 7">
    <name type="scientific">Rhizobium rosettiformans W3</name>
    <dbReference type="NCBI Taxonomy" id="538378"/>
    <lineage>
        <taxon>Bacteria</taxon>
        <taxon>Pseudomonadati</taxon>
        <taxon>Pseudomonadota</taxon>
        <taxon>Alphaproteobacteria</taxon>
        <taxon>Hyphomicrobiales</taxon>
        <taxon>Rhizobiaceae</taxon>
        <taxon>Rhizobium/Agrobacterium group</taxon>
        <taxon>Rhizobium</taxon>
    </lineage>
</organism>
<evidence type="ECO:0000313" key="7">
    <source>
        <dbReference type="Proteomes" id="UP000307378"/>
    </source>
</evidence>
<feature type="domain" description="IclR-ED" evidence="5">
    <location>
        <begin position="70"/>
        <end position="253"/>
    </location>
</feature>
<gene>
    <name evidence="6" type="ORF">FAA86_00860</name>
</gene>
<dbReference type="PANTHER" id="PTHR30136">
    <property type="entry name" value="HELIX-TURN-HELIX TRANSCRIPTIONAL REGULATOR, ICLR FAMILY"/>
    <property type="match status" value="1"/>
</dbReference>
<keyword evidence="1" id="KW-0805">Transcription regulation</keyword>
<dbReference type="InterPro" id="IPR036390">
    <property type="entry name" value="WH_DNA-bd_sf"/>
</dbReference>
<accession>A0A4S8QEF7</accession>
<dbReference type="SUPFAM" id="SSF55781">
    <property type="entry name" value="GAF domain-like"/>
    <property type="match status" value="1"/>
</dbReference>
<evidence type="ECO:0000259" key="4">
    <source>
        <dbReference type="PROSITE" id="PS51077"/>
    </source>
</evidence>
<dbReference type="GO" id="GO:0003677">
    <property type="term" value="F:DNA binding"/>
    <property type="evidence" value="ECO:0007669"/>
    <property type="project" value="UniProtKB-KW"/>
</dbReference>
<dbReference type="InterPro" id="IPR005471">
    <property type="entry name" value="Tscrpt_reg_IclR_N"/>
</dbReference>
<comment type="caution">
    <text evidence="6">The sequence shown here is derived from an EMBL/GenBank/DDBJ whole genome shotgun (WGS) entry which is preliminary data.</text>
</comment>
<dbReference type="GO" id="GO:0045892">
    <property type="term" value="P:negative regulation of DNA-templated transcription"/>
    <property type="evidence" value="ECO:0007669"/>
    <property type="project" value="TreeGrafter"/>
</dbReference>
<dbReference type="SMART" id="SM00346">
    <property type="entry name" value="HTH_ICLR"/>
    <property type="match status" value="1"/>
</dbReference>
<evidence type="ECO:0000256" key="1">
    <source>
        <dbReference type="ARBA" id="ARBA00023015"/>
    </source>
</evidence>
<reference evidence="6 7" key="1">
    <citation type="submission" date="2019-04" db="EMBL/GenBank/DDBJ databases">
        <title>genome sequence of strain W3.</title>
        <authorList>
            <person name="Gao J."/>
            <person name="Sun J."/>
        </authorList>
    </citation>
    <scope>NUCLEOTIDE SEQUENCE [LARGE SCALE GENOMIC DNA]</scope>
    <source>
        <strain evidence="6 7">W3</strain>
    </source>
</reference>
<dbReference type="InterPro" id="IPR029016">
    <property type="entry name" value="GAF-like_dom_sf"/>
</dbReference>
<keyword evidence="3" id="KW-0804">Transcription</keyword>
<name>A0A4S8QEF7_9HYPH</name>
<dbReference type="InterPro" id="IPR012794">
    <property type="entry name" value="PcaR_PcaU"/>
</dbReference>
<protein>
    <submittedName>
        <fullName evidence="6">IclR family transcriptional regulator</fullName>
    </submittedName>
</protein>
<dbReference type="NCBIfam" id="TIGR02431">
    <property type="entry name" value="pcaR_pcaU"/>
    <property type="match status" value="1"/>
</dbReference>
<dbReference type="PROSITE" id="PS51077">
    <property type="entry name" value="HTH_ICLR"/>
    <property type="match status" value="1"/>
</dbReference>